<dbReference type="EMBL" id="JACHIO010000005">
    <property type="protein sequence ID" value="MBB5063236.1"/>
    <property type="molecule type" value="Genomic_DNA"/>
</dbReference>
<dbReference type="AlphaFoldDB" id="A0A7W7ZQ64"/>
<dbReference type="RefSeq" id="WP_184254226.1">
    <property type="nucleotide sequence ID" value="NZ_JACHIO010000005.1"/>
</dbReference>
<protein>
    <submittedName>
        <fullName evidence="1">Uncharacterized protein</fullName>
    </submittedName>
</protein>
<organism evidence="1 2">
    <name type="scientific">Granulicella mallensis</name>
    <dbReference type="NCBI Taxonomy" id="940614"/>
    <lineage>
        <taxon>Bacteria</taxon>
        <taxon>Pseudomonadati</taxon>
        <taxon>Acidobacteriota</taxon>
        <taxon>Terriglobia</taxon>
        <taxon>Terriglobales</taxon>
        <taxon>Acidobacteriaceae</taxon>
        <taxon>Granulicella</taxon>
    </lineage>
</organism>
<sequence length="303" mass="34537">MSGQEAFERRRRLSASPSMLLPWVRAEQSQNFFLYWLPVSGFPVVHNERVWLQDFYLRLAAQIENKADLRSEVFVQLKMFTNRRSEVLQRYREKYPVMLGLSRAPDAPTPPMPTAEDAKRLALDGKEIRIEDSVADYCYWLEGGTFPTHVETFLGNGGFLTLFLLPDPKPKPAPLPLTPKLRAALPGPPGMDLDAMLQSAARKQESFLAQSKRLFGRGLEEQPEYIGLQYIVPLLKTSDFLNASPELLEDWFSFFGLYLNESPADGGVIMSFQRDLEPLLVEVLTTMREEGKQYPASRKGFQI</sequence>
<proteinExistence type="predicted"/>
<evidence type="ECO:0000313" key="1">
    <source>
        <dbReference type="EMBL" id="MBB5063236.1"/>
    </source>
</evidence>
<evidence type="ECO:0000313" key="2">
    <source>
        <dbReference type="Proteomes" id="UP000584867"/>
    </source>
</evidence>
<gene>
    <name evidence="1" type="ORF">HDF15_001576</name>
</gene>
<accession>A0A7W7ZQ64</accession>
<reference evidence="1 2" key="1">
    <citation type="submission" date="2020-08" db="EMBL/GenBank/DDBJ databases">
        <title>Genomic Encyclopedia of Type Strains, Phase IV (KMG-V): Genome sequencing to study the core and pangenomes of soil and plant-associated prokaryotes.</title>
        <authorList>
            <person name="Whitman W."/>
        </authorList>
    </citation>
    <scope>NUCLEOTIDE SEQUENCE [LARGE SCALE GENOMIC DNA]</scope>
    <source>
        <strain evidence="1 2">X5P3</strain>
    </source>
</reference>
<comment type="caution">
    <text evidence="1">The sequence shown here is derived from an EMBL/GenBank/DDBJ whole genome shotgun (WGS) entry which is preliminary data.</text>
</comment>
<name>A0A7W7ZQ64_9BACT</name>
<dbReference type="Proteomes" id="UP000584867">
    <property type="component" value="Unassembled WGS sequence"/>
</dbReference>